<gene>
    <name evidence="1" type="ORF">IAB68_05555</name>
</gene>
<dbReference type="Proteomes" id="UP000824074">
    <property type="component" value="Unassembled WGS sequence"/>
</dbReference>
<evidence type="ECO:0000313" key="2">
    <source>
        <dbReference type="Proteomes" id="UP000824074"/>
    </source>
</evidence>
<reference evidence="1" key="1">
    <citation type="submission" date="2020-10" db="EMBL/GenBank/DDBJ databases">
        <authorList>
            <person name="Gilroy R."/>
        </authorList>
    </citation>
    <scope>NUCLEOTIDE SEQUENCE</scope>
    <source>
        <strain evidence="1">CHK193-30670</strain>
    </source>
</reference>
<protein>
    <submittedName>
        <fullName evidence="1">DUF1292 domain-containing protein</fullName>
    </submittedName>
</protein>
<evidence type="ECO:0000313" key="1">
    <source>
        <dbReference type="EMBL" id="HIU40747.1"/>
    </source>
</evidence>
<reference evidence="1" key="2">
    <citation type="journal article" date="2021" name="PeerJ">
        <title>Extensive microbial diversity within the chicken gut microbiome revealed by metagenomics and culture.</title>
        <authorList>
            <person name="Gilroy R."/>
            <person name="Ravi A."/>
            <person name="Getino M."/>
            <person name="Pursley I."/>
            <person name="Horton D.L."/>
            <person name="Alikhan N.F."/>
            <person name="Baker D."/>
            <person name="Gharbi K."/>
            <person name="Hall N."/>
            <person name="Watson M."/>
            <person name="Adriaenssens E.M."/>
            <person name="Foster-Nyarko E."/>
            <person name="Jarju S."/>
            <person name="Secka A."/>
            <person name="Antonio M."/>
            <person name="Oren A."/>
            <person name="Chaudhuri R.R."/>
            <person name="La Ragione R."/>
            <person name="Hildebrand F."/>
            <person name="Pallen M.J."/>
        </authorList>
    </citation>
    <scope>NUCLEOTIDE SEQUENCE</scope>
    <source>
        <strain evidence="1">CHK193-30670</strain>
    </source>
</reference>
<accession>A0A9D1IRE2</accession>
<dbReference type="Pfam" id="PF06949">
    <property type="entry name" value="DUF1292"/>
    <property type="match status" value="1"/>
</dbReference>
<dbReference type="AlphaFoldDB" id="A0A9D1IRE2"/>
<name>A0A9D1IRE2_9FIRM</name>
<organism evidence="1 2">
    <name type="scientific">Candidatus Aphodocola excrementigallinarum</name>
    <dbReference type="NCBI Taxonomy" id="2840670"/>
    <lineage>
        <taxon>Bacteria</taxon>
        <taxon>Bacillati</taxon>
        <taxon>Bacillota</taxon>
        <taxon>Bacilli</taxon>
        <taxon>Candidatus Aphodocola</taxon>
    </lineage>
</organism>
<dbReference type="InterPro" id="IPR009711">
    <property type="entry name" value="UPF0473"/>
</dbReference>
<comment type="caution">
    <text evidence="1">The sequence shown here is derived from an EMBL/GenBank/DDBJ whole genome shotgun (WGS) entry which is preliminary data.</text>
</comment>
<proteinExistence type="predicted"/>
<sequence>MVTTSSIGSGKKVNVGQSFASGMSALQTVQKEKFVIVDDAGNKKDAERLSLFSLKDNDKTYIVYTFNEVDENDMIKLYVAILNDKDGVYSLENITDNDEWTKVKDAMRKIAKDGQQVLNSNEE</sequence>
<dbReference type="EMBL" id="DVMT01000056">
    <property type="protein sequence ID" value="HIU40747.1"/>
    <property type="molecule type" value="Genomic_DNA"/>
</dbReference>